<comment type="caution">
    <text evidence="1">The sequence shown here is derived from an EMBL/GenBank/DDBJ whole genome shotgun (WGS) entry which is preliminary data.</text>
</comment>
<dbReference type="Proteomes" id="UP000288859">
    <property type="component" value="Unassembled WGS sequence"/>
</dbReference>
<gene>
    <name evidence="1" type="ORF">B0A52_07588</name>
</gene>
<protein>
    <submittedName>
        <fullName evidence="1">Uncharacterized protein</fullName>
    </submittedName>
</protein>
<evidence type="ECO:0000313" key="2">
    <source>
        <dbReference type="Proteomes" id="UP000288859"/>
    </source>
</evidence>
<organism evidence="1 2">
    <name type="scientific">Exophiala mesophila</name>
    <name type="common">Black yeast-like fungus</name>
    <dbReference type="NCBI Taxonomy" id="212818"/>
    <lineage>
        <taxon>Eukaryota</taxon>
        <taxon>Fungi</taxon>
        <taxon>Dikarya</taxon>
        <taxon>Ascomycota</taxon>
        <taxon>Pezizomycotina</taxon>
        <taxon>Eurotiomycetes</taxon>
        <taxon>Chaetothyriomycetidae</taxon>
        <taxon>Chaetothyriales</taxon>
        <taxon>Herpotrichiellaceae</taxon>
        <taxon>Exophiala</taxon>
    </lineage>
</organism>
<name>A0A438MY72_EXOME</name>
<reference evidence="1 2" key="1">
    <citation type="submission" date="2017-03" db="EMBL/GenBank/DDBJ databases">
        <title>Genomes of endolithic fungi from Antarctica.</title>
        <authorList>
            <person name="Coleine C."/>
            <person name="Masonjones S."/>
            <person name="Stajich J.E."/>
        </authorList>
    </citation>
    <scope>NUCLEOTIDE SEQUENCE [LARGE SCALE GENOMIC DNA]</scope>
    <source>
        <strain evidence="1 2">CCFEE 6314</strain>
    </source>
</reference>
<proteinExistence type="predicted"/>
<evidence type="ECO:0000313" key="1">
    <source>
        <dbReference type="EMBL" id="RVX68702.1"/>
    </source>
</evidence>
<dbReference type="AlphaFoldDB" id="A0A438MY72"/>
<dbReference type="EMBL" id="NAJM01000035">
    <property type="protein sequence ID" value="RVX68702.1"/>
    <property type="molecule type" value="Genomic_DNA"/>
</dbReference>
<sequence>MSESDPDNLYNKLLLALTTITTACIVPQGTALNWVDGQTNDSGRDLGNSADFVTHAHLGWAVLAAMYDICLWDVADTSPRDQNQKSKVLLKRRLTHESSL</sequence>
<accession>A0A438MY72</accession>